<dbReference type="EMBL" id="ML976993">
    <property type="protein sequence ID" value="KAF1955677.1"/>
    <property type="molecule type" value="Genomic_DNA"/>
</dbReference>
<feature type="compositionally biased region" description="Basic and acidic residues" evidence="1">
    <location>
        <begin position="194"/>
        <end position="214"/>
    </location>
</feature>
<dbReference type="AlphaFoldDB" id="A0A6A5U3E9"/>
<protein>
    <submittedName>
        <fullName evidence="2">Uncharacterized protein</fullName>
    </submittedName>
</protein>
<dbReference type="Proteomes" id="UP000800035">
    <property type="component" value="Unassembled WGS sequence"/>
</dbReference>
<feature type="compositionally biased region" description="Basic and acidic residues" evidence="1">
    <location>
        <begin position="229"/>
        <end position="243"/>
    </location>
</feature>
<evidence type="ECO:0000256" key="1">
    <source>
        <dbReference type="SAM" id="MobiDB-lite"/>
    </source>
</evidence>
<feature type="compositionally biased region" description="Basic and acidic residues" evidence="1">
    <location>
        <begin position="159"/>
        <end position="175"/>
    </location>
</feature>
<sequence length="315" mass="35410">MVDSKRSSLRPPPDKKVEAVKACLQKPDGLSYVDEVQWEPNIVWKDAAPLKIFVGSSKGSRVHAYLEAIDKKLPYIKLWKEAGSPEDCDAVPLAASVKIALAKPFGFVKYRYPHPQTFAIQMAAFLKACFIAKGFMGCESLSNVPRLIEDATRTVEGIEEARSKAASPTREREGISDEGTATPEQRLSPTYGTRNDRTATRDSPRNTSDSDIREPLLQAYMDKKRHQKRQEQELDAKTTEHNRTAARTQSLVDIIRGLKKDLEEAHAHCGTLKRGIEELEGEIDDRAREMKKLRGNMTGEEGYELALREMRAPQE</sequence>
<gene>
    <name evidence="2" type="ORF">CC80DRAFT_492662</name>
</gene>
<keyword evidence="3" id="KW-1185">Reference proteome</keyword>
<accession>A0A6A5U3E9</accession>
<evidence type="ECO:0000313" key="3">
    <source>
        <dbReference type="Proteomes" id="UP000800035"/>
    </source>
</evidence>
<proteinExistence type="predicted"/>
<organism evidence="2 3">
    <name type="scientific">Byssothecium circinans</name>
    <dbReference type="NCBI Taxonomy" id="147558"/>
    <lineage>
        <taxon>Eukaryota</taxon>
        <taxon>Fungi</taxon>
        <taxon>Dikarya</taxon>
        <taxon>Ascomycota</taxon>
        <taxon>Pezizomycotina</taxon>
        <taxon>Dothideomycetes</taxon>
        <taxon>Pleosporomycetidae</taxon>
        <taxon>Pleosporales</taxon>
        <taxon>Massarineae</taxon>
        <taxon>Massarinaceae</taxon>
        <taxon>Byssothecium</taxon>
    </lineage>
</organism>
<feature type="compositionally biased region" description="Polar residues" evidence="1">
    <location>
        <begin position="182"/>
        <end position="193"/>
    </location>
</feature>
<name>A0A6A5U3E9_9PLEO</name>
<feature type="region of interest" description="Disordered" evidence="1">
    <location>
        <begin position="158"/>
        <end position="243"/>
    </location>
</feature>
<reference evidence="2" key="1">
    <citation type="journal article" date="2020" name="Stud. Mycol.">
        <title>101 Dothideomycetes genomes: a test case for predicting lifestyles and emergence of pathogens.</title>
        <authorList>
            <person name="Haridas S."/>
            <person name="Albert R."/>
            <person name="Binder M."/>
            <person name="Bloem J."/>
            <person name="Labutti K."/>
            <person name="Salamov A."/>
            <person name="Andreopoulos B."/>
            <person name="Baker S."/>
            <person name="Barry K."/>
            <person name="Bills G."/>
            <person name="Bluhm B."/>
            <person name="Cannon C."/>
            <person name="Castanera R."/>
            <person name="Culley D."/>
            <person name="Daum C."/>
            <person name="Ezra D."/>
            <person name="Gonzalez J."/>
            <person name="Henrissat B."/>
            <person name="Kuo A."/>
            <person name="Liang C."/>
            <person name="Lipzen A."/>
            <person name="Lutzoni F."/>
            <person name="Magnuson J."/>
            <person name="Mondo S."/>
            <person name="Nolan M."/>
            <person name="Ohm R."/>
            <person name="Pangilinan J."/>
            <person name="Park H.-J."/>
            <person name="Ramirez L."/>
            <person name="Alfaro M."/>
            <person name="Sun H."/>
            <person name="Tritt A."/>
            <person name="Yoshinaga Y."/>
            <person name="Zwiers L.-H."/>
            <person name="Turgeon B."/>
            <person name="Goodwin S."/>
            <person name="Spatafora J."/>
            <person name="Crous P."/>
            <person name="Grigoriev I."/>
        </authorList>
    </citation>
    <scope>NUCLEOTIDE SEQUENCE</scope>
    <source>
        <strain evidence="2">CBS 675.92</strain>
    </source>
</reference>
<evidence type="ECO:0000313" key="2">
    <source>
        <dbReference type="EMBL" id="KAF1955677.1"/>
    </source>
</evidence>